<accession>A0A0L6TW44</accession>
<dbReference type="SUPFAM" id="SSF48208">
    <property type="entry name" value="Six-hairpin glycosidases"/>
    <property type="match status" value="1"/>
</dbReference>
<dbReference type="AlphaFoldDB" id="A0A0L6TW44"/>
<reference evidence="4" key="1">
    <citation type="submission" date="2015-07" db="EMBL/GenBank/DDBJ databases">
        <title>Draft genome sequence of Acetobacterium bakii DSM 8293, a potential psychrophilic chemical producer through syngas fermentation.</title>
        <authorList>
            <person name="Song Y."/>
            <person name="Hwang S."/>
            <person name="Cho B.-K."/>
        </authorList>
    </citation>
    <scope>NUCLEOTIDE SEQUENCE [LARGE SCALE GENOMIC DNA]</scope>
    <source>
        <strain evidence="4">DSM 8239</strain>
    </source>
</reference>
<dbReference type="CDD" id="cd02955">
    <property type="entry name" value="SSP411"/>
    <property type="match status" value="1"/>
</dbReference>
<dbReference type="Pfam" id="PF03190">
    <property type="entry name" value="Thioredox_DsbH"/>
    <property type="match status" value="1"/>
</dbReference>
<name>A0A0L6TW44_9FIRM</name>
<evidence type="ECO:0000259" key="2">
    <source>
        <dbReference type="Pfam" id="PF03190"/>
    </source>
</evidence>
<dbReference type="PANTHER" id="PTHR42899">
    <property type="entry name" value="SPERMATOGENESIS-ASSOCIATED PROTEIN 20"/>
    <property type="match status" value="1"/>
</dbReference>
<dbReference type="Gene3D" id="3.40.30.10">
    <property type="entry name" value="Glutaredoxin"/>
    <property type="match status" value="1"/>
</dbReference>
<proteinExistence type="predicted"/>
<dbReference type="InterPro" id="IPR012341">
    <property type="entry name" value="6hp_glycosidase-like_sf"/>
</dbReference>
<evidence type="ECO:0000313" key="4">
    <source>
        <dbReference type="Proteomes" id="UP000036873"/>
    </source>
</evidence>
<protein>
    <submittedName>
        <fullName evidence="3">Thioredoxin</fullName>
    </submittedName>
</protein>
<keyword evidence="1" id="KW-0175">Coiled coil</keyword>
<feature type="domain" description="Spermatogenesis-associated protein 20-like TRX" evidence="2">
    <location>
        <begin position="9"/>
        <end position="169"/>
    </location>
</feature>
<dbReference type="Gene3D" id="1.50.10.10">
    <property type="match status" value="1"/>
</dbReference>
<evidence type="ECO:0000313" key="3">
    <source>
        <dbReference type="EMBL" id="KNZ40486.1"/>
    </source>
</evidence>
<dbReference type="InterPro" id="IPR008928">
    <property type="entry name" value="6-hairpin_glycosidase_sf"/>
</dbReference>
<dbReference type="SUPFAM" id="SSF52833">
    <property type="entry name" value="Thioredoxin-like"/>
    <property type="match status" value="1"/>
</dbReference>
<gene>
    <name evidence="3" type="ORF">AKG39_17405</name>
</gene>
<sequence>MNIKNEKPNYLIDEKSPYLLQHAYNPVEWYPWSEEAFEKAERENKPVFLSIGYSTCHWCHVMEKESFEDDEVAEALNKDFVSIKVDREERPDIDQIYMTFSQVSTGQGGWPLNVFLTPEKKPFYVGTYLPKKYKYGHPGLMDVLKGITNKWKEDQAAVEDSAQKMTVMLNTLDKREKDKPFDVGVFKDTYNYFDKSFDSQYGGFGKEPKFPTPHNLFYLLRYYSANKEPKALKMVEKTLEQMYKGGIFDHIGFGFSRYATDEAWLVPHFEKMLYDNALLLMAYTETFQATGNGLYKDIAEKIITYVTRDLKSPEGGFYCAEDADSEGVEGKFYVWSMDEVVEILGKDEAEFFSKYYPISEEGNFDGKTILNLIETNIETIQENKEVKDKLEEIAQQLFKEREKRIHPYKDDKILTAWNGLMIAALAMAGKAFNNSDCIDQANQAIAFVEKNLVGDDGRLYARYRQGDVKHLGYLDDYAFIIWGYIESYEATFTTDYLVKALKLVEDMITLFGDEDGTPGFYLYGKDAEELIAKPKEIYDSALPSGNSVAAYTLLKLGKLTGRKDLEKKAEDMFAHFAGNLNQAPMAYTMMLSAKLFAEQPTKEIVLAGKKDDPAIQTMLDRLNKKYLPFSVVLLNKGEGDLDQVNDFAKNQVTIDNKPTAYVCANYQCAQPVTDADVFNQLI</sequence>
<dbReference type="STRING" id="52689.AKG39_17405"/>
<dbReference type="RefSeq" id="WP_050741671.1">
    <property type="nucleotide sequence ID" value="NZ_LGYO01000058.1"/>
</dbReference>
<feature type="coiled-coil region" evidence="1">
    <location>
        <begin position="376"/>
        <end position="403"/>
    </location>
</feature>
<evidence type="ECO:0000256" key="1">
    <source>
        <dbReference type="SAM" id="Coils"/>
    </source>
</evidence>
<keyword evidence="4" id="KW-1185">Reference proteome</keyword>
<organism evidence="3 4">
    <name type="scientific">Acetobacterium bakii</name>
    <dbReference type="NCBI Taxonomy" id="52689"/>
    <lineage>
        <taxon>Bacteria</taxon>
        <taxon>Bacillati</taxon>
        <taxon>Bacillota</taxon>
        <taxon>Clostridia</taxon>
        <taxon>Eubacteriales</taxon>
        <taxon>Eubacteriaceae</taxon>
        <taxon>Acetobacterium</taxon>
    </lineage>
</organism>
<dbReference type="PATRIC" id="fig|52689.4.peg.3044"/>
<dbReference type="InterPro" id="IPR004879">
    <property type="entry name" value="Ssp411-like_TRX"/>
</dbReference>
<dbReference type="GO" id="GO:0005975">
    <property type="term" value="P:carbohydrate metabolic process"/>
    <property type="evidence" value="ECO:0007669"/>
    <property type="project" value="InterPro"/>
</dbReference>
<dbReference type="PANTHER" id="PTHR42899:SF1">
    <property type="entry name" value="SPERMATOGENESIS-ASSOCIATED PROTEIN 20"/>
    <property type="match status" value="1"/>
</dbReference>
<dbReference type="InterPro" id="IPR024705">
    <property type="entry name" value="Ssp411"/>
</dbReference>
<dbReference type="Proteomes" id="UP000036873">
    <property type="component" value="Unassembled WGS sequence"/>
</dbReference>
<dbReference type="EMBL" id="LGYO01000058">
    <property type="protein sequence ID" value="KNZ40486.1"/>
    <property type="molecule type" value="Genomic_DNA"/>
</dbReference>
<dbReference type="OrthoDB" id="9762614at2"/>
<dbReference type="InterPro" id="IPR036249">
    <property type="entry name" value="Thioredoxin-like_sf"/>
</dbReference>
<comment type="caution">
    <text evidence="3">The sequence shown here is derived from an EMBL/GenBank/DDBJ whole genome shotgun (WGS) entry which is preliminary data.</text>
</comment>
<dbReference type="PIRSF" id="PIRSF006402">
    <property type="entry name" value="UCP006402_thioredoxin"/>
    <property type="match status" value="1"/>
</dbReference>